<reference evidence="11" key="1">
    <citation type="journal article" date="2021" name="Nat. Commun.">
        <title>Genetic determinants of endophytism in the Arabidopsis root mycobiome.</title>
        <authorList>
            <person name="Mesny F."/>
            <person name="Miyauchi S."/>
            <person name="Thiergart T."/>
            <person name="Pickel B."/>
            <person name="Atanasova L."/>
            <person name="Karlsson M."/>
            <person name="Huettel B."/>
            <person name="Barry K.W."/>
            <person name="Haridas S."/>
            <person name="Chen C."/>
            <person name="Bauer D."/>
            <person name="Andreopoulos W."/>
            <person name="Pangilinan J."/>
            <person name="LaButti K."/>
            <person name="Riley R."/>
            <person name="Lipzen A."/>
            <person name="Clum A."/>
            <person name="Drula E."/>
            <person name="Henrissat B."/>
            <person name="Kohler A."/>
            <person name="Grigoriev I.V."/>
            <person name="Martin F.M."/>
            <person name="Hacquard S."/>
        </authorList>
    </citation>
    <scope>NUCLEOTIDE SEQUENCE</scope>
    <source>
        <strain evidence="11">MPI-SDFR-AT-0117</strain>
    </source>
</reference>
<evidence type="ECO:0000313" key="12">
    <source>
        <dbReference type="Proteomes" id="UP000770015"/>
    </source>
</evidence>
<evidence type="ECO:0000256" key="3">
    <source>
        <dbReference type="ARBA" id="ARBA00022705"/>
    </source>
</evidence>
<dbReference type="GO" id="GO:0003688">
    <property type="term" value="F:DNA replication origin binding"/>
    <property type="evidence" value="ECO:0007669"/>
    <property type="project" value="TreeGrafter"/>
</dbReference>
<dbReference type="EMBL" id="JAGSXJ010000006">
    <property type="protein sequence ID" value="KAH6690687.1"/>
    <property type="molecule type" value="Genomic_DNA"/>
</dbReference>
<dbReference type="GO" id="GO:0006270">
    <property type="term" value="P:DNA replication initiation"/>
    <property type="evidence" value="ECO:0007669"/>
    <property type="project" value="InterPro"/>
</dbReference>
<feature type="region of interest" description="Disordered" evidence="8">
    <location>
        <begin position="635"/>
        <end position="753"/>
    </location>
</feature>
<evidence type="ECO:0000259" key="9">
    <source>
        <dbReference type="Pfam" id="PF09329"/>
    </source>
</evidence>
<feature type="region of interest" description="Disordered" evidence="8">
    <location>
        <begin position="1"/>
        <end position="73"/>
    </location>
</feature>
<evidence type="ECO:0000256" key="6">
    <source>
        <dbReference type="ARBA" id="ARBA00022833"/>
    </source>
</evidence>
<evidence type="ECO:0000256" key="2">
    <source>
        <dbReference type="ARBA" id="ARBA00009679"/>
    </source>
</evidence>
<proteinExistence type="inferred from homology"/>
<dbReference type="PANTHER" id="PTHR13454">
    <property type="entry name" value="PROTEIN MCM10 HOMOLOG"/>
    <property type="match status" value="1"/>
</dbReference>
<accession>A0A9P9AF08</accession>
<sequence>MAPPRQVDEIQWPPRSPRDVLLSTPGGRERLRQIANRTSPSPSPLKKSAVASKPASFDDALDDDDDEEEDEETLQLKLKEIQARLRLKKLQSAKTKKDGEASAPSPAPPPQPTRGPVVIPASPVRRSRPEPPLQTSPRRVQLGIDKGLTARDVSLKRAPSLRKDPHAQTQGGAAQNFSGYLQTSRTPNPQEAETASAARPLTFNERLALSRDQEKELKEKRDRIQQARSQSFGITRAQMEDFKSKAVTVAEQPEAVEQFSRADIIEGTSTTEAAPKTGRAKKRAPEDVPEAEASAFEPYSSLHLKKRNVPHSVLTRHLTGKKILTMKEILRDVKAPDFELPECEQDIVFFAIVGKRSEPRMHKAQGDKNGKNNERGKYMVLTLVDLQFEIELFLFDTGFERYWKISEGTVLAILNPSIMPPPRGREATGRFSIIVNSDADRVIEVGVARDLGFCISVKKDGTSCGSWVNAKRSQFCEYHTNEAVDKARKGRIEMSASDRFGPGKRKNNSYGILWGKDKEKYEKNKTYDRETHSRWFASKSLSSADLIDGSSAFTDQREKQENLKRRLLAEERERGIMERLGSTGSGAGAKYLRQMAKGHGNPVIIDGKGDSGAGSGEPELQLSDAARSLLAPLPKGHQVHLGPAKRKRAESALSSTASTTTTTAKSSSTAFGWGGGLKDKLSRMKDGEKFQLEVENAPPQRQPPQTASSSAASSLSADPRPVRKKTRFVTEKGIREAGRESLGDALPEVPTSTRRRMVVLDDDDDDDELVILR</sequence>
<feature type="compositionally biased region" description="Basic and acidic residues" evidence="8">
    <location>
        <begin position="728"/>
        <end position="742"/>
    </location>
</feature>
<name>A0A9P9AF08_9PEZI</name>
<dbReference type="GO" id="GO:0008270">
    <property type="term" value="F:zinc ion binding"/>
    <property type="evidence" value="ECO:0007669"/>
    <property type="project" value="UniProtKB-KW"/>
</dbReference>
<feature type="compositionally biased region" description="Basic and acidic residues" evidence="8">
    <location>
        <begin position="677"/>
        <end position="692"/>
    </location>
</feature>
<dbReference type="Proteomes" id="UP000770015">
    <property type="component" value="Unassembled WGS sequence"/>
</dbReference>
<keyword evidence="4" id="KW-0479">Metal-binding</keyword>
<feature type="compositionally biased region" description="Acidic residues" evidence="8">
    <location>
        <begin position="59"/>
        <end position="73"/>
    </location>
</feature>
<feature type="compositionally biased region" description="Polar residues" evidence="8">
    <location>
        <begin position="167"/>
        <end position="193"/>
    </location>
</feature>
<dbReference type="InterPro" id="IPR040184">
    <property type="entry name" value="Mcm10"/>
</dbReference>
<dbReference type="Pfam" id="PF22379">
    <property type="entry name" value="OB_MCM10"/>
    <property type="match status" value="1"/>
</dbReference>
<keyword evidence="5" id="KW-0863">Zinc-finger</keyword>
<dbReference type="PANTHER" id="PTHR13454:SF11">
    <property type="entry name" value="PROTEIN MCM10 HOMOLOG"/>
    <property type="match status" value="1"/>
</dbReference>
<evidence type="ECO:0000256" key="5">
    <source>
        <dbReference type="ARBA" id="ARBA00022771"/>
    </source>
</evidence>
<comment type="caution">
    <text evidence="11">The sequence shown here is derived from an EMBL/GenBank/DDBJ whole genome shotgun (WGS) entry which is preliminary data.</text>
</comment>
<feature type="domain" description="MCM10 OB-fold" evidence="10">
    <location>
        <begin position="299"/>
        <end position="426"/>
    </location>
</feature>
<gene>
    <name evidence="11" type="ORF">F5X68DRAFT_166798</name>
</gene>
<evidence type="ECO:0000256" key="8">
    <source>
        <dbReference type="SAM" id="MobiDB-lite"/>
    </source>
</evidence>
<dbReference type="OrthoDB" id="273123at2759"/>
<evidence type="ECO:0000256" key="7">
    <source>
        <dbReference type="ARBA" id="ARBA00023242"/>
    </source>
</evidence>
<dbReference type="GO" id="GO:0043596">
    <property type="term" value="C:nuclear replication fork"/>
    <property type="evidence" value="ECO:0007669"/>
    <property type="project" value="TreeGrafter"/>
</dbReference>
<keyword evidence="7" id="KW-0539">Nucleus</keyword>
<feature type="domain" description="Zinc finger Mcm10/DnaG-type" evidence="9">
    <location>
        <begin position="446"/>
        <end position="491"/>
    </location>
</feature>
<feature type="region of interest" description="Disordered" evidence="8">
    <location>
        <begin position="89"/>
        <end position="205"/>
    </location>
</feature>
<dbReference type="InterPro" id="IPR055065">
    <property type="entry name" value="OB_MCM10"/>
</dbReference>
<organism evidence="11 12">
    <name type="scientific">Plectosphaerella plurivora</name>
    <dbReference type="NCBI Taxonomy" id="936078"/>
    <lineage>
        <taxon>Eukaryota</taxon>
        <taxon>Fungi</taxon>
        <taxon>Dikarya</taxon>
        <taxon>Ascomycota</taxon>
        <taxon>Pezizomycotina</taxon>
        <taxon>Sordariomycetes</taxon>
        <taxon>Hypocreomycetidae</taxon>
        <taxon>Glomerellales</taxon>
        <taxon>Plectosphaerellaceae</taxon>
        <taxon>Plectosphaerella</taxon>
    </lineage>
</organism>
<comment type="subcellular location">
    <subcellularLocation>
        <location evidence="1">Nucleus</location>
    </subcellularLocation>
</comment>
<dbReference type="AlphaFoldDB" id="A0A9P9AF08"/>
<protein>
    <submittedName>
        <fullName evidence="11">DNA replication licensing factor mcm10</fullName>
    </submittedName>
</protein>
<feature type="compositionally biased region" description="Low complexity" evidence="8">
    <location>
        <begin position="697"/>
        <end position="719"/>
    </location>
</feature>
<dbReference type="InterPro" id="IPR012340">
    <property type="entry name" value="NA-bd_OB-fold"/>
</dbReference>
<evidence type="ECO:0000256" key="4">
    <source>
        <dbReference type="ARBA" id="ARBA00022723"/>
    </source>
</evidence>
<evidence type="ECO:0000259" key="10">
    <source>
        <dbReference type="Pfam" id="PF22379"/>
    </source>
</evidence>
<keyword evidence="6" id="KW-0862">Zinc</keyword>
<comment type="similarity">
    <text evidence="2">Belongs to the MCM10 family.</text>
</comment>
<feature type="compositionally biased region" description="Low complexity" evidence="8">
    <location>
        <begin position="651"/>
        <end position="670"/>
    </location>
</feature>
<feature type="region of interest" description="Disordered" evidence="8">
    <location>
        <begin position="268"/>
        <end position="294"/>
    </location>
</feature>
<dbReference type="Pfam" id="PF09329">
    <property type="entry name" value="zf-primase"/>
    <property type="match status" value="1"/>
</dbReference>
<keyword evidence="3" id="KW-0235">DNA replication</keyword>
<dbReference type="GO" id="GO:0003697">
    <property type="term" value="F:single-stranded DNA binding"/>
    <property type="evidence" value="ECO:0007669"/>
    <property type="project" value="InterPro"/>
</dbReference>
<evidence type="ECO:0000256" key="1">
    <source>
        <dbReference type="ARBA" id="ARBA00004123"/>
    </source>
</evidence>
<dbReference type="Gene3D" id="2.40.50.140">
    <property type="entry name" value="Nucleic acid-binding proteins"/>
    <property type="match status" value="1"/>
</dbReference>
<keyword evidence="12" id="KW-1185">Reference proteome</keyword>
<dbReference type="InterPro" id="IPR015408">
    <property type="entry name" value="Znf_Mcm10/DnaG"/>
</dbReference>
<evidence type="ECO:0000313" key="11">
    <source>
        <dbReference type="EMBL" id="KAH6690687.1"/>
    </source>
</evidence>